<evidence type="ECO:0000313" key="2">
    <source>
        <dbReference type="EMBL" id="MBB6335340.1"/>
    </source>
</evidence>
<dbReference type="EMBL" id="JACHMK010000001">
    <property type="protein sequence ID" value="MBB6335340.1"/>
    <property type="molecule type" value="Genomic_DNA"/>
</dbReference>
<name>A0A923E654_9ACTO</name>
<comment type="caution">
    <text evidence="2">The sequence shown here is derived from an EMBL/GenBank/DDBJ whole genome shotgun (WGS) entry which is preliminary data.</text>
</comment>
<keyword evidence="3" id="KW-1185">Reference proteome</keyword>
<organism evidence="2 3">
    <name type="scientific">Schaalia hyovaginalis</name>
    <dbReference type="NCBI Taxonomy" id="29316"/>
    <lineage>
        <taxon>Bacteria</taxon>
        <taxon>Bacillati</taxon>
        <taxon>Actinomycetota</taxon>
        <taxon>Actinomycetes</taxon>
        <taxon>Actinomycetales</taxon>
        <taxon>Actinomycetaceae</taxon>
        <taxon>Schaalia</taxon>
    </lineage>
</organism>
<accession>A0A923E654</accession>
<gene>
    <name evidence="2" type="ORF">HD592_001905</name>
</gene>
<evidence type="ECO:0000313" key="3">
    <source>
        <dbReference type="Proteomes" id="UP000617426"/>
    </source>
</evidence>
<dbReference type="Proteomes" id="UP000617426">
    <property type="component" value="Unassembled WGS sequence"/>
</dbReference>
<feature type="domain" description="Antitoxin SocA-like Panacea" evidence="1">
    <location>
        <begin position="8"/>
        <end position="50"/>
    </location>
</feature>
<proteinExistence type="predicted"/>
<dbReference type="AlphaFoldDB" id="A0A923E654"/>
<sequence length="105" mass="12464">MKDDDIASLAKDRCRDLPPNTLRFLDAVWNKYGEFSASELRRMSHDDAPWLNAYDRASRYCPMDDEAIRDYYRSDAKRRDLVHCETVWFVHEQVWSELEALDAAF</sequence>
<evidence type="ECO:0000259" key="1">
    <source>
        <dbReference type="Pfam" id="PF13274"/>
    </source>
</evidence>
<dbReference type="Pfam" id="PF13274">
    <property type="entry name" value="SocA_Panacea"/>
    <property type="match status" value="1"/>
</dbReference>
<reference evidence="2" key="1">
    <citation type="submission" date="2020-08" db="EMBL/GenBank/DDBJ databases">
        <title>Sequencing the genomes of 1000 actinobacteria strains.</title>
        <authorList>
            <person name="Klenk H.-P."/>
        </authorList>
    </citation>
    <scope>NUCLEOTIDE SEQUENCE</scope>
    <source>
        <strain evidence="2">DSM 10695</strain>
    </source>
</reference>
<dbReference type="InterPro" id="IPR025272">
    <property type="entry name" value="SocA_Panacea"/>
</dbReference>
<protein>
    <recommendedName>
        <fullName evidence="1">Antitoxin SocA-like Panacea domain-containing protein</fullName>
    </recommendedName>
</protein>